<dbReference type="KEGG" id="hoh:Hoch_0786"/>
<dbReference type="HOGENOM" id="CLU_3044019_0_0_7"/>
<protein>
    <submittedName>
        <fullName evidence="1">Uncharacterized protein</fullName>
    </submittedName>
</protein>
<gene>
    <name evidence="1" type="ordered locus">Hoch_0786</name>
</gene>
<evidence type="ECO:0000313" key="1">
    <source>
        <dbReference type="EMBL" id="ACY13402.1"/>
    </source>
</evidence>
<dbReference type="EMBL" id="CP001804">
    <property type="protein sequence ID" value="ACY13402.1"/>
    <property type="molecule type" value="Genomic_DNA"/>
</dbReference>
<organism evidence="1 2">
    <name type="scientific">Haliangium ochraceum (strain DSM 14365 / JCM 11303 / SMP-2)</name>
    <dbReference type="NCBI Taxonomy" id="502025"/>
    <lineage>
        <taxon>Bacteria</taxon>
        <taxon>Pseudomonadati</taxon>
        <taxon>Myxococcota</taxon>
        <taxon>Polyangia</taxon>
        <taxon>Haliangiales</taxon>
        <taxon>Kofleriaceae</taxon>
        <taxon>Haliangium</taxon>
    </lineage>
</organism>
<dbReference type="AlphaFoldDB" id="D0LN31"/>
<evidence type="ECO:0000313" key="2">
    <source>
        <dbReference type="Proteomes" id="UP000001880"/>
    </source>
</evidence>
<accession>D0LN31</accession>
<dbReference type="Proteomes" id="UP000001880">
    <property type="component" value="Chromosome"/>
</dbReference>
<reference evidence="1 2" key="1">
    <citation type="journal article" date="2010" name="Stand. Genomic Sci.">
        <title>Complete genome sequence of Haliangium ochraceum type strain (SMP-2).</title>
        <authorList>
            <consortium name="US DOE Joint Genome Institute (JGI-PGF)"/>
            <person name="Ivanova N."/>
            <person name="Daum C."/>
            <person name="Lang E."/>
            <person name="Abt B."/>
            <person name="Kopitz M."/>
            <person name="Saunders E."/>
            <person name="Lapidus A."/>
            <person name="Lucas S."/>
            <person name="Glavina Del Rio T."/>
            <person name="Nolan M."/>
            <person name="Tice H."/>
            <person name="Copeland A."/>
            <person name="Cheng J.F."/>
            <person name="Chen F."/>
            <person name="Bruce D."/>
            <person name="Goodwin L."/>
            <person name="Pitluck S."/>
            <person name="Mavromatis K."/>
            <person name="Pati A."/>
            <person name="Mikhailova N."/>
            <person name="Chen A."/>
            <person name="Palaniappan K."/>
            <person name="Land M."/>
            <person name="Hauser L."/>
            <person name="Chang Y.J."/>
            <person name="Jeffries C.D."/>
            <person name="Detter J.C."/>
            <person name="Brettin T."/>
            <person name="Rohde M."/>
            <person name="Goker M."/>
            <person name="Bristow J."/>
            <person name="Markowitz V."/>
            <person name="Eisen J.A."/>
            <person name="Hugenholtz P."/>
            <person name="Kyrpides N.C."/>
            <person name="Klenk H.P."/>
        </authorList>
    </citation>
    <scope>NUCLEOTIDE SEQUENCE [LARGE SCALE GENOMIC DNA]</scope>
    <source>
        <strain evidence="2">DSM 14365 / CIP 107738 / JCM 11303 / AJ 13395 / SMP-2</strain>
    </source>
</reference>
<dbReference type="eggNOG" id="COG3023">
    <property type="taxonomic scope" value="Bacteria"/>
</dbReference>
<keyword evidence="2" id="KW-1185">Reference proteome</keyword>
<dbReference type="RefSeq" id="WP_012826025.1">
    <property type="nucleotide sequence ID" value="NC_013440.1"/>
</dbReference>
<name>D0LN31_HALO1</name>
<proteinExistence type="predicted"/>
<sequence>MPTLEQAEATAKLVRLLTGSVAGLSIPRTWRGIRDGKLVMSRLRDGEQRIPGVY</sequence>